<comment type="caution">
    <text evidence="2">The sequence shown here is derived from an EMBL/GenBank/DDBJ whole genome shotgun (WGS) entry which is preliminary data.</text>
</comment>
<keyword evidence="3" id="KW-1185">Reference proteome</keyword>
<accession>A0ABD3JF88</accession>
<protein>
    <submittedName>
        <fullName evidence="2">Uncharacterized protein</fullName>
    </submittedName>
</protein>
<evidence type="ECO:0000313" key="3">
    <source>
        <dbReference type="Proteomes" id="UP001634007"/>
    </source>
</evidence>
<dbReference type="PANTHER" id="PTHR31390">
    <property type="entry name" value="EXPRESSED PROTEIN"/>
    <property type="match status" value="1"/>
</dbReference>
<name>A0ABD3JF88_EUCGL</name>
<dbReference type="Proteomes" id="UP001634007">
    <property type="component" value="Unassembled WGS sequence"/>
</dbReference>
<dbReference type="InterPro" id="IPR021916">
    <property type="entry name" value="DUF3527"/>
</dbReference>
<dbReference type="AlphaFoldDB" id="A0ABD3JF88"/>
<evidence type="ECO:0000256" key="1">
    <source>
        <dbReference type="SAM" id="MobiDB-lite"/>
    </source>
</evidence>
<dbReference type="EMBL" id="JBJKBG010000008">
    <property type="protein sequence ID" value="KAL3724671.1"/>
    <property type="molecule type" value="Genomic_DNA"/>
</dbReference>
<gene>
    <name evidence="2" type="ORF">ACJRO7_029784</name>
</gene>
<dbReference type="Pfam" id="PF12043">
    <property type="entry name" value="DUF3527"/>
    <property type="match status" value="1"/>
</dbReference>
<dbReference type="EMBL" id="JBJKBG010000008">
    <property type="protein sequence ID" value="KAL3724670.1"/>
    <property type="molecule type" value="Genomic_DNA"/>
</dbReference>
<feature type="region of interest" description="Disordered" evidence="1">
    <location>
        <begin position="1"/>
        <end position="31"/>
    </location>
</feature>
<feature type="region of interest" description="Disordered" evidence="1">
    <location>
        <begin position="475"/>
        <end position="496"/>
    </location>
</feature>
<proteinExistence type="predicted"/>
<sequence length="630" mass="68813">MEDARAKAWRVDKENQTSSSKSLERDSLDSMGSVNRNQSLILNVRRSRSGKRCIKSRTIQGFCSLDNSIPKHLLSLDEKYLRNCLEAIHLRALKATSCDISLNLSAPMTGILSNGLNLANASNENASDVTKFSFAPSLVIGAADGDESLAGSWIVGSIMGSESMLNIINSPLMHRVGALECGSNFRSSNIDVGKDRLCHDMSFSNQLSICSSQKLDKETPISGSFNCEPEAKHSRFFSMSSVNSMSSELSSSSASSSCCSSPAASVSQGMLHCTWNAGIPHFVFSLGDQTELYIADLAKVSSASETPGCMYSFYSKIQGQKENAVRHGENPIVGTLKVSRRVICCQNNLKINETEFVLYGCENYAGGGETEPSSKNLRKYKSLSKKVMGVFKNGQTHRQVSIPIFEGGSSILENHCSNKCQDISIKVDAGNDIREHYLPKNLELAAIVTKEHIREDKTEHAGGWGLKFLNKFGRSQNLDSSRPSPPSQRCSQNRVHSSTSMDVIISAGIHGGPRIPNGGPSSLVERWRSNGHCDCGGWDLGCPLTILNNASNKEEILPVEEVQGKCKEFDLYKQGSERCLPTLRVTNVSDSLYVVHFQSTLSALQSFAIAVAYLHTQIRSLLPKNVQELK</sequence>
<organism evidence="2 3">
    <name type="scientific">Eucalyptus globulus</name>
    <name type="common">Tasmanian blue gum</name>
    <dbReference type="NCBI Taxonomy" id="34317"/>
    <lineage>
        <taxon>Eukaryota</taxon>
        <taxon>Viridiplantae</taxon>
        <taxon>Streptophyta</taxon>
        <taxon>Embryophyta</taxon>
        <taxon>Tracheophyta</taxon>
        <taxon>Spermatophyta</taxon>
        <taxon>Magnoliopsida</taxon>
        <taxon>eudicotyledons</taxon>
        <taxon>Gunneridae</taxon>
        <taxon>Pentapetalae</taxon>
        <taxon>rosids</taxon>
        <taxon>malvids</taxon>
        <taxon>Myrtales</taxon>
        <taxon>Myrtaceae</taxon>
        <taxon>Myrtoideae</taxon>
        <taxon>Eucalypteae</taxon>
        <taxon>Eucalyptus</taxon>
    </lineage>
</organism>
<evidence type="ECO:0000313" key="2">
    <source>
        <dbReference type="EMBL" id="KAL3724671.1"/>
    </source>
</evidence>
<reference evidence="2 3" key="1">
    <citation type="submission" date="2024-11" db="EMBL/GenBank/DDBJ databases">
        <title>Chromosome-level genome assembly of Eucalyptus globulus Labill. provides insights into its genome evolution.</title>
        <authorList>
            <person name="Li X."/>
        </authorList>
    </citation>
    <scope>NUCLEOTIDE SEQUENCE [LARGE SCALE GENOMIC DNA]</scope>
    <source>
        <strain evidence="2">CL2024</strain>
        <tissue evidence="2">Fresh tender leaves</tissue>
    </source>
</reference>
<dbReference type="PANTHER" id="PTHR31390:SF2">
    <property type="entry name" value="EXPRESSED PROTEIN"/>
    <property type="match status" value="1"/>
</dbReference>
<feature type="compositionally biased region" description="Basic and acidic residues" evidence="1">
    <location>
        <begin position="1"/>
        <end position="15"/>
    </location>
</feature>